<reference evidence="1" key="1">
    <citation type="thesis" date="2020" institute="ProQuest LLC" country="789 East Eisenhower Parkway, Ann Arbor, MI, USA">
        <title>Comparative Genomics and Chromosome Evolution.</title>
        <authorList>
            <person name="Mudd A.B."/>
        </authorList>
    </citation>
    <scope>NUCLEOTIDE SEQUENCE</scope>
    <source>
        <strain evidence="1">HN-11 Male</strain>
        <tissue evidence="1">Kidney and liver</tissue>
    </source>
</reference>
<dbReference type="Proteomes" id="UP000770717">
    <property type="component" value="Unassembled WGS sequence"/>
</dbReference>
<evidence type="ECO:0000313" key="2">
    <source>
        <dbReference type="Proteomes" id="UP000770717"/>
    </source>
</evidence>
<gene>
    <name evidence="1" type="ORF">GDO78_021931</name>
</gene>
<keyword evidence="2" id="KW-1185">Reference proteome</keyword>
<dbReference type="EMBL" id="WNTK01007164">
    <property type="protein sequence ID" value="KAG9463350.1"/>
    <property type="molecule type" value="Genomic_DNA"/>
</dbReference>
<comment type="caution">
    <text evidence="1">The sequence shown here is derived from an EMBL/GenBank/DDBJ whole genome shotgun (WGS) entry which is preliminary data.</text>
</comment>
<protein>
    <submittedName>
        <fullName evidence="1">Uncharacterized protein</fullName>
    </submittedName>
</protein>
<organism evidence="1 2">
    <name type="scientific">Eleutherodactylus coqui</name>
    <name type="common">Puerto Rican coqui</name>
    <dbReference type="NCBI Taxonomy" id="57060"/>
    <lineage>
        <taxon>Eukaryota</taxon>
        <taxon>Metazoa</taxon>
        <taxon>Chordata</taxon>
        <taxon>Craniata</taxon>
        <taxon>Vertebrata</taxon>
        <taxon>Euteleostomi</taxon>
        <taxon>Amphibia</taxon>
        <taxon>Batrachia</taxon>
        <taxon>Anura</taxon>
        <taxon>Neobatrachia</taxon>
        <taxon>Hyloidea</taxon>
        <taxon>Eleutherodactylidae</taxon>
        <taxon>Eleutherodactylinae</taxon>
        <taxon>Eleutherodactylus</taxon>
        <taxon>Eleutherodactylus</taxon>
    </lineage>
</organism>
<proteinExistence type="predicted"/>
<accession>A0A8J6BH94</accession>
<sequence length="80" mass="9540">MYKDIGGQYKYLSHHLFIPRTARVTGGHSLRLEKRRRGFFTVRAVRLWNSLPEDVVIAKLMEFKRGLDAFLERYITGYRH</sequence>
<name>A0A8J6BH94_ELECQ</name>
<evidence type="ECO:0000313" key="1">
    <source>
        <dbReference type="EMBL" id="KAG9463350.1"/>
    </source>
</evidence>
<dbReference type="AlphaFoldDB" id="A0A8J6BH94"/>